<dbReference type="PANTHER" id="PTHR13902">
    <property type="entry name" value="SERINE/THREONINE-PROTEIN KINASE WNK WITH NO LYSINE -RELATED"/>
    <property type="match status" value="1"/>
</dbReference>
<reference evidence="6 7" key="2">
    <citation type="journal article" date="2017" name="Front. Plant Sci.">
        <title>Gene Classification and Mining of Molecular Markers Useful in Red Clover (Trifolium pratense) Breeding.</title>
        <authorList>
            <person name="Istvanek J."/>
            <person name="Dluhosova J."/>
            <person name="Dluhos P."/>
            <person name="Patkova L."/>
            <person name="Nedelnik J."/>
            <person name="Repkova J."/>
        </authorList>
    </citation>
    <scope>NUCLEOTIDE SEQUENCE [LARGE SCALE GENOMIC DNA]</scope>
    <source>
        <strain evidence="7">cv. Tatra</strain>
        <tissue evidence="6">Young leaves</tissue>
    </source>
</reference>
<dbReference type="EC" id="2.7.11.1" evidence="1"/>
<dbReference type="STRING" id="57577.A0A2K3M2P9"/>
<proteinExistence type="predicted"/>
<accession>A0A2K3M2P9</accession>
<feature type="non-terminal residue" evidence="6">
    <location>
        <position position="173"/>
    </location>
</feature>
<comment type="caution">
    <text evidence="6">The sequence shown here is derived from an EMBL/GenBank/DDBJ whole genome shotgun (WGS) entry which is preliminary data.</text>
</comment>
<dbReference type="InterPro" id="IPR050588">
    <property type="entry name" value="WNK_Ser-Thr_kinase"/>
</dbReference>
<dbReference type="GO" id="GO:0004674">
    <property type="term" value="F:protein serine/threonine kinase activity"/>
    <property type="evidence" value="ECO:0007669"/>
    <property type="project" value="UniProtKB-KW"/>
</dbReference>
<keyword evidence="3 6" id="KW-0418">Kinase</keyword>
<name>A0A2K3M2P9_TRIPR</name>
<dbReference type="Proteomes" id="UP000236291">
    <property type="component" value="Unassembled WGS sequence"/>
</dbReference>
<evidence type="ECO:0000256" key="4">
    <source>
        <dbReference type="ARBA" id="ARBA00047899"/>
    </source>
</evidence>
<evidence type="ECO:0000256" key="2">
    <source>
        <dbReference type="ARBA" id="ARBA00022527"/>
    </source>
</evidence>
<gene>
    <name evidence="6" type="ORF">L195_g041141</name>
</gene>
<reference evidence="6 7" key="1">
    <citation type="journal article" date="2014" name="Am. J. Bot.">
        <title>Genome assembly and annotation for red clover (Trifolium pratense; Fabaceae).</title>
        <authorList>
            <person name="Istvanek J."/>
            <person name="Jaros M."/>
            <person name="Krenek A."/>
            <person name="Repkova J."/>
        </authorList>
    </citation>
    <scope>NUCLEOTIDE SEQUENCE [LARGE SCALE GENOMIC DNA]</scope>
    <source>
        <strain evidence="7">cv. Tatra</strain>
        <tissue evidence="6">Young leaves</tissue>
    </source>
</reference>
<evidence type="ECO:0000256" key="3">
    <source>
        <dbReference type="ARBA" id="ARBA00022777"/>
    </source>
</evidence>
<evidence type="ECO:0000313" key="7">
    <source>
        <dbReference type="Proteomes" id="UP000236291"/>
    </source>
</evidence>
<protein>
    <recommendedName>
        <fullName evidence="1">non-specific serine/threonine protein kinase</fullName>
        <ecNumber evidence="1">2.7.11.1</ecNumber>
    </recommendedName>
</protein>
<sequence>MTITGTMNEEDDNVFLKVKISNKNETTEHSNLKITVDHRDSDISTVIPNIPLDYQNHRHTRNIYFPFDIRNDTAIEVANEMVKELEISDLEPLEIAEMIEEEISTIVPTWRGCDTSKYQRHHSFNYGEEDDIPFFSPSSRSSSHGSLPMFCASFNNNTHLCGNHYPLAQDWSQ</sequence>
<keyword evidence="2" id="KW-0723">Serine/threonine-protein kinase</keyword>
<evidence type="ECO:0000256" key="5">
    <source>
        <dbReference type="ARBA" id="ARBA00048679"/>
    </source>
</evidence>
<evidence type="ECO:0000313" key="6">
    <source>
        <dbReference type="EMBL" id="PNX85075.1"/>
    </source>
</evidence>
<comment type="catalytic activity">
    <reaction evidence="4">
        <text>L-threonyl-[protein] + ATP = O-phospho-L-threonyl-[protein] + ADP + H(+)</text>
        <dbReference type="Rhea" id="RHEA:46608"/>
        <dbReference type="Rhea" id="RHEA-COMP:11060"/>
        <dbReference type="Rhea" id="RHEA-COMP:11605"/>
        <dbReference type="ChEBI" id="CHEBI:15378"/>
        <dbReference type="ChEBI" id="CHEBI:30013"/>
        <dbReference type="ChEBI" id="CHEBI:30616"/>
        <dbReference type="ChEBI" id="CHEBI:61977"/>
        <dbReference type="ChEBI" id="CHEBI:456216"/>
        <dbReference type="EC" id="2.7.11.1"/>
    </reaction>
</comment>
<dbReference type="Gene3D" id="3.10.20.90">
    <property type="entry name" value="Phosphatidylinositol 3-kinase Catalytic Subunit, Chain A, domain 1"/>
    <property type="match status" value="1"/>
</dbReference>
<dbReference type="AlphaFoldDB" id="A0A2K3M2P9"/>
<keyword evidence="3 6" id="KW-0808">Transferase</keyword>
<dbReference type="ExpressionAtlas" id="A0A2K3M2P9">
    <property type="expression patterns" value="baseline"/>
</dbReference>
<evidence type="ECO:0000256" key="1">
    <source>
        <dbReference type="ARBA" id="ARBA00012513"/>
    </source>
</evidence>
<dbReference type="EMBL" id="ASHM01047925">
    <property type="protein sequence ID" value="PNX85075.1"/>
    <property type="molecule type" value="Genomic_DNA"/>
</dbReference>
<comment type="catalytic activity">
    <reaction evidence="5">
        <text>L-seryl-[protein] + ATP = O-phospho-L-seryl-[protein] + ADP + H(+)</text>
        <dbReference type="Rhea" id="RHEA:17989"/>
        <dbReference type="Rhea" id="RHEA-COMP:9863"/>
        <dbReference type="Rhea" id="RHEA-COMP:11604"/>
        <dbReference type="ChEBI" id="CHEBI:15378"/>
        <dbReference type="ChEBI" id="CHEBI:29999"/>
        <dbReference type="ChEBI" id="CHEBI:30616"/>
        <dbReference type="ChEBI" id="CHEBI:83421"/>
        <dbReference type="ChEBI" id="CHEBI:456216"/>
        <dbReference type="EC" id="2.7.11.1"/>
    </reaction>
</comment>
<organism evidence="6 7">
    <name type="scientific">Trifolium pratense</name>
    <name type="common">Red clover</name>
    <dbReference type="NCBI Taxonomy" id="57577"/>
    <lineage>
        <taxon>Eukaryota</taxon>
        <taxon>Viridiplantae</taxon>
        <taxon>Streptophyta</taxon>
        <taxon>Embryophyta</taxon>
        <taxon>Tracheophyta</taxon>
        <taxon>Spermatophyta</taxon>
        <taxon>Magnoliopsida</taxon>
        <taxon>eudicotyledons</taxon>
        <taxon>Gunneridae</taxon>
        <taxon>Pentapetalae</taxon>
        <taxon>rosids</taxon>
        <taxon>fabids</taxon>
        <taxon>Fabales</taxon>
        <taxon>Fabaceae</taxon>
        <taxon>Papilionoideae</taxon>
        <taxon>50 kb inversion clade</taxon>
        <taxon>NPAAA clade</taxon>
        <taxon>Hologalegina</taxon>
        <taxon>IRL clade</taxon>
        <taxon>Trifolieae</taxon>
        <taxon>Trifolium</taxon>
    </lineage>
</organism>